<evidence type="ECO:0000256" key="1">
    <source>
        <dbReference type="SAM" id="MobiDB-lite"/>
    </source>
</evidence>
<feature type="region of interest" description="Disordered" evidence="1">
    <location>
        <begin position="81"/>
        <end position="139"/>
    </location>
</feature>
<dbReference type="OrthoDB" id="3731753at2759"/>
<protein>
    <submittedName>
        <fullName evidence="2">Uncharacterized protein</fullName>
    </submittedName>
</protein>
<dbReference type="EMBL" id="CP069034">
    <property type="protein sequence ID" value="QRD01521.1"/>
    <property type="molecule type" value="Genomic_DNA"/>
</dbReference>
<dbReference type="AlphaFoldDB" id="A0A7U2I330"/>
<dbReference type="RefSeq" id="XP_001802396.1">
    <property type="nucleotide sequence ID" value="XM_001802344.1"/>
</dbReference>
<keyword evidence="3" id="KW-1185">Reference proteome</keyword>
<feature type="region of interest" description="Disordered" evidence="1">
    <location>
        <begin position="151"/>
        <end position="174"/>
    </location>
</feature>
<organism evidence="2 3">
    <name type="scientific">Phaeosphaeria nodorum (strain SN15 / ATCC MYA-4574 / FGSC 10173)</name>
    <name type="common">Glume blotch fungus</name>
    <name type="synonym">Parastagonospora nodorum</name>
    <dbReference type="NCBI Taxonomy" id="321614"/>
    <lineage>
        <taxon>Eukaryota</taxon>
        <taxon>Fungi</taxon>
        <taxon>Dikarya</taxon>
        <taxon>Ascomycota</taxon>
        <taxon>Pezizomycotina</taxon>
        <taxon>Dothideomycetes</taxon>
        <taxon>Pleosporomycetidae</taxon>
        <taxon>Pleosporales</taxon>
        <taxon>Pleosporineae</taxon>
        <taxon>Phaeosphaeriaceae</taxon>
        <taxon>Parastagonospora</taxon>
    </lineage>
</organism>
<accession>A0A7U2I330</accession>
<gene>
    <name evidence="2" type="ORF">JI435_121660</name>
</gene>
<dbReference type="Proteomes" id="UP000663193">
    <property type="component" value="Chromosome 12"/>
</dbReference>
<dbReference type="VEuPathDB" id="FungiDB:JI435_121660"/>
<sequence length="391" mass="44803">MSPKSPVFLEVVDFEREPEVRRARSNGYLDYLEDQEIWNKRDKERQMVPYHRGKHYGATHQRAGSNLLDVPVPIYEVNPRHHRRVRSDVGSRMEDSPKPFNRREVSPRPEVLSKEDESVVEERMRASNHTKSPAFERPKIKIPPVIIQKELPESNAADQKPGKSPVGRPRSASGQPQLQCRYLVLQDKLAEISLACVRYIDVEASNPRDLTFEKISEQVQGFEFDLRVWSSIANIDKIARRDIPEEARAIADAALRNMDRLIERAMELHDACAKAKPNDLKLKDLPRIDDEETMFDDQNLEPSQQDPTESIGYIIKASLHSIKLQIKSLKRLTRSLQEATPDARDEVKAVSSLVKEVEMYFGSEAALERHPVDTKFSGRRALEEARFAAAH</sequence>
<dbReference type="KEGG" id="pno:SNOG_12166"/>
<dbReference type="OMA" id="MKRYHDS"/>
<reference evidence="3" key="1">
    <citation type="journal article" date="2021" name="BMC Genomics">
        <title>Chromosome-level genome assembly and manually-curated proteome of model necrotroph Parastagonospora nodorum Sn15 reveals a genome-wide trove of candidate effector homologs, and redundancy of virulence-related functions within an accessory chromosome.</title>
        <authorList>
            <person name="Bertazzoni S."/>
            <person name="Jones D.A.B."/>
            <person name="Phan H.T."/>
            <person name="Tan K.-C."/>
            <person name="Hane J.K."/>
        </authorList>
    </citation>
    <scope>NUCLEOTIDE SEQUENCE [LARGE SCALE GENOMIC DNA]</scope>
    <source>
        <strain evidence="3">SN15 / ATCC MYA-4574 / FGSC 10173)</strain>
    </source>
</reference>
<evidence type="ECO:0000313" key="2">
    <source>
        <dbReference type="EMBL" id="QRD01521.1"/>
    </source>
</evidence>
<proteinExistence type="predicted"/>
<evidence type="ECO:0000313" key="3">
    <source>
        <dbReference type="Proteomes" id="UP000663193"/>
    </source>
</evidence>
<feature type="compositionally biased region" description="Basic and acidic residues" evidence="1">
    <location>
        <begin position="86"/>
        <end position="125"/>
    </location>
</feature>
<name>A0A7U2I330_PHANO</name>